<organism evidence="1 2">
    <name type="scientific">Stieleria magnilauensis</name>
    <dbReference type="NCBI Taxonomy" id="2527963"/>
    <lineage>
        <taxon>Bacteria</taxon>
        <taxon>Pseudomonadati</taxon>
        <taxon>Planctomycetota</taxon>
        <taxon>Planctomycetia</taxon>
        <taxon>Pirellulales</taxon>
        <taxon>Pirellulaceae</taxon>
        <taxon>Stieleria</taxon>
    </lineage>
</organism>
<dbReference type="Proteomes" id="UP000318081">
    <property type="component" value="Chromosome"/>
</dbReference>
<evidence type="ECO:0000313" key="1">
    <source>
        <dbReference type="EMBL" id="QDV83735.1"/>
    </source>
</evidence>
<name>A0ABX5XQT6_9BACT</name>
<sequence length="36" mass="3867">MIAGSIYVAKSRILMRIKAKIATTEIELPVVGAKHG</sequence>
<keyword evidence="2" id="KW-1185">Reference proteome</keyword>
<protein>
    <submittedName>
        <fullName evidence="1">Uncharacterized protein</fullName>
    </submittedName>
</protein>
<proteinExistence type="predicted"/>
<reference evidence="1 2" key="1">
    <citation type="submission" date="2019-02" db="EMBL/GenBank/DDBJ databases">
        <title>Deep-cultivation of Planctomycetes and their phenomic and genomic characterization uncovers novel biology.</title>
        <authorList>
            <person name="Wiegand S."/>
            <person name="Jogler M."/>
            <person name="Boedeker C."/>
            <person name="Pinto D."/>
            <person name="Vollmers J."/>
            <person name="Rivas-Marin E."/>
            <person name="Kohn T."/>
            <person name="Peeters S.H."/>
            <person name="Heuer A."/>
            <person name="Rast P."/>
            <person name="Oberbeckmann S."/>
            <person name="Bunk B."/>
            <person name="Jeske O."/>
            <person name="Meyerdierks A."/>
            <person name="Storesund J.E."/>
            <person name="Kallscheuer N."/>
            <person name="Luecker S."/>
            <person name="Lage O.M."/>
            <person name="Pohl T."/>
            <person name="Merkel B.J."/>
            <person name="Hornburger P."/>
            <person name="Mueller R.-W."/>
            <person name="Bruemmer F."/>
            <person name="Labrenz M."/>
            <person name="Spormann A.M."/>
            <person name="Op den Camp H."/>
            <person name="Overmann J."/>
            <person name="Amann R."/>
            <person name="Jetten M.S.M."/>
            <person name="Mascher T."/>
            <person name="Medema M.H."/>
            <person name="Devos D.P."/>
            <person name="Kaster A.-K."/>
            <person name="Ovreas L."/>
            <person name="Rohde M."/>
            <person name="Galperin M.Y."/>
            <person name="Jogler C."/>
        </authorList>
    </citation>
    <scope>NUCLEOTIDE SEQUENCE [LARGE SCALE GENOMIC DNA]</scope>
    <source>
        <strain evidence="1 2">TBK1r</strain>
    </source>
</reference>
<evidence type="ECO:0000313" key="2">
    <source>
        <dbReference type="Proteomes" id="UP000318081"/>
    </source>
</evidence>
<gene>
    <name evidence="1" type="ORF">TBK1r_26770</name>
</gene>
<accession>A0ABX5XQT6</accession>
<dbReference type="EMBL" id="CP036432">
    <property type="protein sequence ID" value="QDV83735.1"/>
    <property type="molecule type" value="Genomic_DNA"/>
</dbReference>